<accession>A0A0N5BZP5</accession>
<dbReference type="GO" id="GO:0008289">
    <property type="term" value="F:lipid binding"/>
    <property type="evidence" value="ECO:0007669"/>
    <property type="project" value="UniProtKB-KW"/>
</dbReference>
<evidence type="ECO:0000256" key="6">
    <source>
        <dbReference type="ARBA" id="ARBA00023121"/>
    </source>
</evidence>
<keyword evidence="4 7" id="KW-0732">Signal</keyword>
<evidence type="ECO:0000256" key="3">
    <source>
        <dbReference type="ARBA" id="ARBA00022525"/>
    </source>
</evidence>
<keyword evidence="3" id="KW-0964">Secreted</keyword>
<evidence type="ECO:0000256" key="5">
    <source>
        <dbReference type="ARBA" id="ARBA00023054"/>
    </source>
</evidence>
<sequence>MIVKKCFVSYFIIFIFATRYSYGDTANTLETLPLTAEEMKILTSVRDELTNSGKTNFDEFHKILTEKNPELAGKIFSAREAWNNKFDNLQTEAKAWMEEVREAKPSNGKTPTSEEMSEIMDKIRSSFNSLSEIAKKELEDNFPAVVKQMGIENKNHLNLPTIKPAEE</sequence>
<evidence type="ECO:0000256" key="1">
    <source>
        <dbReference type="ARBA" id="ARBA00004613"/>
    </source>
</evidence>
<evidence type="ECO:0000313" key="9">
    <source>
        <dbReference type="WBParaSite" id="SPAL_0001123600.1"/>
    </source>
</evidence>
<keyword evidence="8" id="KW-1185">Reference proteome</keyword>
<dbReference type="Pfam" id="PF05823">
    <property type="entry name" value="Gp-FAR-1"/>
    <property type="match status" value="1"/>
</dbReference>
<evidence type="ECO:0000256" key="7">
    <source>
        <dbReference type="SAM" id="SignalP"/>
    </source>
</evidence>
<evidence type="ECO:0000256" key="2">
    <source>
        <dbReference type="ARBA" id="ARBA00006648"/>
    </source>
</evidence>
<dbReference type="WBParaSite" id="SPAL_0001123600.1">
    <property type="protein sequence ID" value="SPAL_0001123600.1"/>
    <property type="gene ID" value="SPAL_0001123600"/>
</dbReference>
<dbReference type="InterPro" id="IPR008632">
    <property type="entry name" value="Gp-FAR-1"/>
</dbReference>
<keyword evidence="5" id="KW-0175">Coiled coil</keyword>
<evidence type="ECO:0000256" key="4">
    <source>
        <dbReference type="ARBA" id="ARBA00022729"/>
    </source>
</evidence>
<dbReference type="AlphaFoldDB" id="A0A0N5BZP5"/>
<evidence type="ECO:0000313" key="8">
    <source>
        <dbReference type="Proteomes" id="UP000046392"/>
    </source>
</evidence>
<comment type="similarity">
    <text evidence="2">Belongs to the fatty-acid and retinol-binding protein (FARBP) family.</text>
</comment>
<dbReference type="GO" id="GO:0005576">
    <property type="term" value="C:extracellular region"/>
    <property type="evidence" value="ECO:0007669"/>
    <property type="project" value="UniProtKB-SubCell"/>
</dbReference>
<feature type="chain" id="PRO_5005895160" evidence="7">
    <location>
        <begin position="24"/>
        <end position="167"/>
    </location>
</feature>
<name>A0A0N5BZP5_STREA</name>
<keyword evidence="6" id="KW-0446">Lipid-binding</keyword>
<dbReference type="Gene3D" id="1.20.120.1100">
    <property type="match status" value="1"/>
</dbReference>
<feature type="signal peptide" evidence="7">
    <location>
        <begin position="1"/>
        <end position="23"/>
    </location>
</feature>
<comment type="subcellular location">
    <subcellularLocation>
        <location evidence="1">Secreted</location>
    </subcellularLocation>
</comment>
<organism evidence="8 9">
    <name type="scientific">Strongyloides papillosus</name>
    <name type="common">Intestinal threadworm</name>
    <dbReference type="NCBI Taxonomy" id="174720"/>
    <lineage>
        <taxon>Eukaryota</taxon>
        <taxon>Metazoa</taxon>
        <taxon>Ecdysozoa</taxon>
        <taxon>Nematoda</taxon>
        <taxon>Chromadorea</taxon>
        <taxon>Rhabditida</taxon>
        <taxon>Tylenchina</taxon>
        <taxon>Panagrolaimomorpha</taxon>
        <taxon>Strongyloidoidea</taxon>
        <taxon>Strongyloididae</taxon>
        <taxon>Strongyloides</taxon>
    </lineage>
</organism>
<proteinExistence type="inferred from homology"/>
<dbReference type="Proteomes" id="UP000046392">
    <property type="component" value="Unplaced"/>
</dbReference>
<reference evidence="9" key="1">
    <citation type="submission" date="2017-02" db="UniProtKB">
        <authorList>
            <consortium name="WormBaseParasite"/>
        </authorList>
    </citation>
    <scope>IDENTIFICATION</scope>
</reference>
<protein>
    <submittedName>
        <fullName evidence="9">DUF148 domain-containing protein</fullName>
    </submittedName>
</protein>